<feature type="region of interest" description="Disordered" evidence="7">
    <location>
        <begin position="238"/>
        <end position="258"/>
    </location>
</feature>
<comment type="subcellular location">
    <subcellularLocation>
        <location evidence="1">Nucleus</location>
    </subcellularLocation>
</comment>
<dbReference type="GO" id="GO:0001228">
    <property type="term" value="F:DNA-binding transcription activator activity, RNA polymerase II-specific"/>
    <property type="evidence" value="ECO:0007669"/>
    <property type="project" value="TreeGrafter"/>
</dbReference>
<dbReference type="GO" id="GO:0000977">
    <property type="term" value="F:RNA polymerase II transcription regulatory region sequence-specific DNA binding"/>
    <property type="evidence" value="ECO:0007669"/>
    <property type="project" value="TreeGrafter"/>
</dbReference>
<dbReference type="InterPro" id="IPR004827">
    <property type="entry name" value="bZIP"/>
</dbReference>
<protein>
    <recommendedName>
        <fullName evidence="8">BZIP domain-containing protein</fullName>
    </recommendedName>
</protein>
<organism evidence="9 10">
    <name type="scientific">Lunasporangiospora selenospora</name>
    <dbReference type="NCBI Taxonomy" id="979761"/>
    <lineage>
        <taxon>Eukaryota</taxon>
        <taxon>Fungi</taxon>
        <taxon>Fungi incertae sedis</taxon>
        <taxon>Mucoromycota</taxon>
        <taxon>Mortierellomycotina</taxon>
        <taxon>Mortierellomycetes</taxon>
        <taxon>Mortierellales</taxon>
        <taxon>Mortierellaceae</taxon>
        <taxon>Lunasporangiospora</taxon>
    </lineage>
</organism>
<proteinExistence type="predicted"/>
<dbReference type="PANTHER" id="PTHR13044">
    <property type="entry name" value="ACTIVATING TRANSCRIPTION FACTOR ATF 4/5"/>
    <property type="match status" value="1"/>
</dbReference>
<evidence type="ECO:0000313" key="10">
    <source>
        <dbReference type="Proteomes" id="UP000780801"/>
    </source>
</evidence>
<sequence>MAISIDLPMFDLNDPKLTKSADALESALAQLGKNSTPVSAAETSLLASAVANDGNGFDEWLAADLQLGGLLSSDEASSLTSSPYSALDDSPILGFDSFANSSLGSSLFDLPLALPTTSTETSAIPSAVSVSLPVPFANMASVVTAPVHARPVLTTDAVKQAAAALNIPWSHDLELAVMAQAANNAIPVLSLNTTPAMVIPKIEPTEQCFTPIVLPETPLATSPVFAAASVAIPVSTSVSTESAATSNKKRAASPDDEADEVVAKRAKNTDAARRSRLKKLLRLEGLEAKVSELEVSNNKLTMKVAILETEKNGHLVKEAEQSTRIAQLEAKLAEAHAALTSRV</sequence>
<evidence type="ECO:0000256" key="1">
    <source>
        <dbReference type="ARBA" id="ARBA00004123"/>
    </source>
</evidence>
<dbReference type="GO" id="GO:0005634">
    <property type="term" value="C:nucleus"/>
    <property type="evidence" value="ECO:0007669"/>
    <property type="project" value="UniProtKB-SubCell"/>
</dbReference>
<evidence type="ECO:0000256" key="6">
    <source>
        <dbReference type="SAM" id="Coils"/>
    </source>
</evidence>
<evidence type="ECO:0000259" key="8">
    <source>
        <dbReference type="PROSITE" id="PS50217"/>
    </source>
</evidence>
<dbReference type="Pfam" id="PF07716">
    <property type="entry name" value="bZIP_2"/>
    <property type="match status" value="1"/>
</dbReference>
<dbReference type="PROSITE" id="PS50217">
    <property type="entry name" value="BZIP"/>
    <property type="match status" value="1"/>
</dbReference>
<gene>
    <name evidence="9" type="ORF">BGW38_010676</name>
</gene>
<keyword evidence="6" id="KW-0175">Coiled coil</keyword>
<dbReference type="Gene3D" id="3.30.160.60">
    <property type="entry name" value="Classic Zinc Finger"/>
    <property type="match status" value="1"/>
</dbReference>
<comment type="caution">
    <text evidence="9">The sequence shown here is derived from an EMBL/GenBank/DDBJ whole genome shotgun (WGS) entry which is preliminary data.</text>
</comment>
<dbReference type="SMART" id="SM00338">
    <property type="entry name" value="BRLZ"/>
    <property type="match status" value="1"/>
</dbReference>
<dbReference type="Proteomes" id="UP000780801">
    <property type="component" value="Unassembled WGS sequence"/>
</dbReference>
<dbReference type="SUPFAM" id="SSF57959">
    <property type="entry name" value="Leucine zipper domain"/>
    <property type="match status" value="1"/>
</dbReference>
<dbReference type="PANTHER" id="PTHR13044:SF14">
    <property type="entry name" value="CRYPTOCEPHAL, ISOFORM A"/>
    <property type="match status" value="1"/>
</dbReference>
<dbReference type="CDD" id="cd12193">
    <property type="entry name" value="bZIP_GCN4"/>
    <property type="match status" value="1"/>
</dbReference>
<keyword evidence="5" id="KW-0539">Nucleus</keyword>
<reference evidence="9" key="1">
    <citation type="journal article" date="2020" name="Fungal Divers.">
        <title>Resolving the Mortierellaceae phylogeny through synthesis of multi-gene phylogenetics and phylogenomics.</title>
        <authorList>
            <person name="Vandepol N."/>
            <person name="Liber J."/>
            <person name="Desiro A."/>
            <person name="Na H."/>
            <person name="Kennedy M."/>
            <person name="Barry K."/>
            <person name="Grigoriev I.V."/>
            <person name="Miller A.N."/>
            <person name="O'Donnell K."/>
            <person name="Stajich J.E."/>
            <person name="Bonito G."/>
        </authorList>
    </citation>
    <scope>NUCLEOTIDE SEQUENCE</scope>
    <source>
        <strain evidence="9">KOD1015</strain>
    </source>
</reference>
<evidence type="ECO:0000256" key="4">
    <source>
        <dbReference type="ARBA" id="ARBA00023163"/>
    </source>
</evidence>
<evidence type="ECO:0000256" key="3">
    <source>
        <dbReference type="ARBA" id="ARBA00023125"/>
    </source>
</evidence>
<dbReference type="PROSITE" id="PS00036">
    <property type="entry name" value="BZIP_BASIC"/>
    <property type="match status" value="1"/>
</dbReference>
<keyword evidence="3" id="KW-0238">DNA-binding</keyword>
<feature type="domain" description="BZIP" evidence="8">
    <location>
        <begin position="264"/>
        <end position="310"/>
    </location>
</feature>
<dbReference type="InterPro" id="IPR046347">
    <property type="entry name" value="bZIP_sf"/>
</dbReference>
<evidence type="ECO:0000256" key="2">
    <source>
        <dbReference type="ARBA" id="ARBA00023015"/>
    </source>
</evidence>
<evidence type="ECO:0000313" key="9">
    <source>
        <dbReference type="EMBL" id="KAF9585984.1"/>
    </source>
</evidence>
<dbReference type="EMBL" id="JAABOA010000090">
    <property type="protein sequence ID" value="KAF9585984.1"/>
    <property type="molecule type" value="Genomic_DNA"/>
</dbReference>
<evidence type="ECO:0000256" key="5">
    <source>
        <dbReference type="ARBA" id="ARBA00023242"/>
    </source>
</evidence>
<name>A0A9P6KHR3_9FUNG</name>
<keyword evidence="4" id="KW-0804">Transcription</keyword>
<keyword evidence="2" id="KW-0805">Transcription regulation</keyword>
<dbReference type="OrthoDB" id="2257100at2759"/>
<feature type="coiled-coil region" evidence="6">
    <location>
        <begin position="283"/>
        <end position="338"/>
    </location>
</feature>
<dbReference type="AlphaFoldDB" id="A0A9P6KHR3"/>
<keyword evidence="10" id="KW-1185">Reference proteome</keyword>
<evidence type="ECO:0000256" key="7">
    <source>
        <dbReference type="SAM" id="MobiDB-lite"/>
    </source>
</evidence>
<accession>A0A9P6KHR3</accession>